<dbReference type="EMBL" id="JAJJHW010000095">
    <property type="protein sequence ID" value="KAH8387873.1"/>
    <property type="molecule type" value="Genomic_DNA"/>
</dbReference>
<evidence type="ECO:0000256" key="4">
    <source>
        <dbReference type="ARBA" id="ARBA00022737"/>
    </source>
</evidence>
<dbReference type="InterPro" id="IPR027417">
    <property type="entry name" value="P-loop_NTPase"/>
</dbReference>
<feature type="transmembrane region" description="Helical" evidence="10">
    <location>
        <begin position="425"/>
        <end position="448"/>
    </location>
</feature>
<feature type="region of interest" description="Disordered" evidence="9">
    <location>
        <begin position="478"/>
        <end position="499"/>
    </location>
</feature>
<evidence type="ECO:0000256" key="7">
    <source>
        <dbReference type="ARBA" id="ARBA00022989"/>
    </source>
</evidence>
<evidence type="ECO:0000256" key="2">
    <source>
        <dbReference type="ARBA" id="ARBA00022448"/>
    </source>
</evidence>
<dbReference type="CDD" id="cd03263">
    <property type="entry name" value="ABC_subfamily_A"/>
    <property type="match status" value="2"/>
</dbReference>
<dbReference type="Pfam" id="PF00005">
    <property type="entry name" value="ABC_tran"/>
    <property type="match status" value="2"/>
</dbReference>
<keyword evidence="3 10" id="KW-0812">Transmembrane</keyword>
<dbReference type="GO" id="GO:0016020">
    <property type="term" value="C:membrane"/>
    <property type="evidence" value="ECO:0007669"/>
    <property type="project" value="UniProtKB-SubCell"/>
</dbReference>
<evidence type="ECO:0000256" key="3">
    <source>
        <dbReference type="ARBA" id="ARBA00022692"/>
    </source>
</evidence>
<feature type="transmembrane region" description="Helical" evidence="10">
    <location>
        <begin position="1099"/>
        <end position="1120"/>
    </location>
</feature>
<organism evidence="12 13">
    <name type="scientific">Drosophila rubida</name>
    <dbReference type="NCBI Taxonomy" id="30044"/>
    <lineage>
        <taxon>Eukaryota</taxon>
        <taxon>Metazoa</taxon>
        <taxon>Ecdysozoa</taxon>
        <taxon>Arthropoda</taxon>
        <taxon>Hexapoda</taxon>
        <taxon>Insecta</taxon>
        <taxon>Pterygota</taxon>
        <taxon>Neoptera</taxon>
        <taxon>Endopterygota</taxon>
        <taxon>Diptera</taxon>
        <taxon>Brachycera</taxon>
        <taxon>Muscomorpha</taxon>
        <taxon>Ephydroidea</taxon>
        <taxon>Drosophilidae</taxon>
        <taxon>Drosophila</taxon>
    </lineage>
</organism>
<feature type="transmembrane region" description="Helical" evidence="10">
    <location>
        <begin position="1140"/>
        <end position="1161"/>
    </location>
</feature>
<comment type="subcellular location">
    <subcellularLocation>
        <location evidence="1">Membrane</location>
        <topology evidence="1">Multi-pass membrane protein</topology>
    </subcellularLocation>
</comment>
<evidence type="ECO:0000313" key="12">
    <source>
        <dbReference type="EMBL" id="KAH8387873.1"/>
    </source>
</evidence>
<feature type="transmembrane region" description="Helical" evidence="10">
    <location>
        <begin position="1267"/>
        <end position="1289"/>
    </location>
</feature>
<dbReference type="SUPFAM" id="SSF52540">
    <property type="entry name" value="P-loop containing nucleoside triphosphate hydrolases"/>
    <property type="match status" value="2"/>
</dbReference>
<dbReference type="SMART" id="SM00382">
    <property type="entry name" value="AAA"/>
    <property type="match status" value="2"/>
</dbReference>
<dbReference type="InterPro" id="IPR056264">
    <property type="entry name" value="R2_ABCA1-4-like"/>
</dbReference>
<feature type="compositionally biased region" description="Basic and acidic residues" evidence="9">
    <location>
        <begin position="835"/>
        <end position="846"/>
    </location>
</feature>
<dbReference type="InterPro" id="IPR003439">
    <property type="entry name" value="ABC_transporter-like_ATP-bd"/>
</dbReference>
<comment type="caution">
    <text evidence="12">The sequence shown here is derived from an EMBL/GenBank/DDBJ whole genome shotgun (WGS) entry which is preliminary data.</text>
</comment>
<evidence type="ECO:0000256" key="9">
    <source>
        <dbReference type="SAM" id="MobiDB-lite"/>
    </source>
</evidence>
<keyword evidence="5" id="KW-0547">Nucleotide-binding</keyword>
<dbReference type="PROSITE" id="PS00211">
    <property type="entry name" value="ABC_TRANSPORTER_1"/>
    <property type="match status" value="1"/>
</dbReference>
<dbReference type="Pfam" id="PF12698">
    <property type="entry name" value="ABC2_membrane_3"/>
    <property type="match status" value="2"/>
</dbReference>
<dbReference type="FunFam" id="3.40.50.300:FF:000327">
    <property type="entry name" value="ATP-binding cassette sub-family A member 3"/>
    <property type="match status" value="1"/>
</dbReference>
<feature type="domain" description="ABC transporter" evidence="11">
    <location>
        <begin position="506"/>
        <end position="735"/>
    </location>
</feature>
<dbReference type="InterPro" id="IPR017871">
    <property type="entry name" value="ABC_transporter-like_CS"/>
</dbReference>
<dbReference type="InterPro" id="IPR013525">
    <property type="entry name" value="ABC2_TM"/>
</dbReference>
<dbReference type="GO" id="GO:0005319">
    <property type="term" value="F:lipid transporter activity"/>
    <property type="evidence" value="ECO:0007669"/>
    <property type="project" value="TreeGrafter"/>
</dbReference>
<feature type="transmembrane region" description="Helical" evidence="10">
    <location>
        <begin position="1058"/>
        <end position="1079"/>
    </location>
</feature>
<feature type="transmembrane region" description="Helical" evidence="10">
    <location>
        <begin position="28"/>
        <end position="48"/>
    </location>
</feature>
<feature type="transmembrane region" description="Helical" evidence="10">
    <location>
        <begin position="352"/>
        <end position="371"/>
    </location>
</feature>
<dbReference type="InterPro" id="IPR003593">
    <property type="entry name" value="AAA+_ATPase"/>
</dbReference>
<name>A0AAD4KBB9_9MUSC</name>
<feature type="transmembrane region" description="Helical" evidence="10">
    <location>
        <begin position="280"/>
        <end position="305"/>
    </location>
</feature>
<evidence type="ECO:0000256" key="10">
    <source>
        <dbReference type="SAM" id="Phobius"/>
    </source>
</evidence>
<dbReference type="Pfam" id="PF23321">
    <property type="entry name" value="R1_ABCA1"/>
    <property type="match status" value="1"/>
</dbReference>
<evidence type="ECO:0000256" key="8">
    <source>
        <dbReference type="ARBA" id="ARBA00023136"/>
    </source>
</evidence>
<keyword evidence="6" id="KW-0067">ATP-binding</keyword>
<dbReference type="PROSITE" id="PS50893">
    <property type="entry name" value="ABC_TRANSPORTER_2"/>
    <property type="match status" value="2"/>
</dbReference>
<sequence>MSDISSFKKFQLLLWKNMTLQRAHKCQLVFELVLPVIFVSLLIIIRVTSQPVQLTEGRFTPLSLNTLELFNATKKGIPPLYALYYAPKSEHLEKLVGEAAKGLGLQHTGYEDNNALQKAALSANALAGIEFDGDWSKAMPDTLKFTLRFPHKLRTATSMFPNWFTGRLFSNNIEKVLRSPGSDSGDDPNYMTEGFLPIQNALSTAYIRMKANNEELPTIRVQRYPYPEHVEDIVFSVGQIVSLIILLSFVYPCCIIARNIVIEKEKQIKEVMKIMGLYNWIHWAAWFVKHFIVLSCSCVLIVILLKIPWRYNVALYQHSDFSVMFVFFLVYVISLITFCFMIAPFFSKASTAAAVMGLLWFITYLPCLIVLQNYDDMILSQKLGWCLLVNSAMTLVFRLTTTFEIKGEGMQWSNLFTPVNADDDLTIGAVIIVMLISSVICMIICLYIEQVFPGPFGVTRPWYFPVTRSFWCGHRKNSGSASDSPDMPPQNRPTFEAEPENVEAGVQIRNLQKKFGKRLAVKGIWLNMFMDEITVLLGHNGAGKTTTIAMLTGMFRPSKGTAIINGYDICHDMKGARKSVGICPQHNVLMDDMSVSNHLRFYSRLRGYKKDAVENEVKKYLELLGLTKKANVITKNLSGGMQRKVCLCCALCGGSKVVFCDEPSSGLDPAARRQLWELLEKEKLGRTVLLTTHFMDEADFLGDRIAIMCDGELKCYGTSFFLKKHYGSGYTLICEKGDGCVVDDVTALLALYIPDIEVKDNIGSELSYTLADQYSDRFEKMLGALEDRSKELHLNGYGVGITSMEEVFMKVGAETNARPEEDRVAGGGLATKQEYPPRRDDDKEARPCKQYLTQSGNRATGMRLWRSQWRAMFLKKIVYTWRSKILFFVQNLLPVLIIVMTVLLSRKKAGQQASIPMTVGLSQYAHSVTTLGRPDSLPTLETGVAEQYEKFVTSFGSEHKFKTTQNFSDFILDQYNAQAHLSPRFVAAASLGDGQIIAWLNSDPLHAAPLSLNLVHNALARHLIDEGSTITVVNSPYHATESEEFATMGSVSHIGQQLAGNVCFAMCFVSSMYMLFLIYERESRAKLLQFVSGVRVPTFWMSIFVWDFVTLTFTCIVIIITVACLQPEGLSTFVELMRYFFILLVFVIAVLPYTYLLALLFHEPATGFLIITVLNIFVGCALAVVVLVLSAEALDTENVAIIISDIARVFPHFSLTLALSNCNILSLSEKFCGRITLPPTFMCELVPACCDPPGYFSYDEPGVMRELTYFIVTAILLFLLLLMIEYGVFKNILYMIRNRGLKDPPPLKNTNVDVRRERERILNMSEHELQTKNLVVDRMSKYYVNFLAVNQVSVCVEKAECFGLLGVNGAGKTTTFKMLTGDEKITYGSAYVQGLNLEHNLHEIYNRIGYCPQFDGLLYYQTGREVMRMFCLLRGVPAAHIKPLSERLAKALGFMRHLDKPTNVYSGGNKRKLSTAVAMIGGPAVVYLDEPTTGMDPAARRQLWNVVCAVRDSGKSIVLTSHSMEECEALCTRLAIMVNGEFQCMGSTQHLKNLYSKGLVLKLKVYCGRATLRISHMYVPQNTTLLSRSLHYRSSMLSVIHFVLSLCVFSDDNRGMLSYYIPLTDIKWSKIFGVIERNRYRLNIEDYSISQTSLEDIFLEFAQLQRSDTRVAE</sequence>
<dbReference type="PANTHER" id="PTHR19229:SF250">
    <property type="entry name" value="ABC TRANSPORTER DOMAIN-CONTAINING PROTEIN-RELATED"/>
    <property type="match status" value="1"/>
</dbReference>
<keyword evidence="4" id="KW-0677">Repeat</keyword>
<feature type="transmembrane region" description="Helical" evidence="10">
    <location>
        <begin position="233"/>
        <end position="260"/>
    </location>
</feature>
<feature type="domain" description="ABC transporter" evidence="11">
    <location>
        <begin position="1329"/>
        <end position="1564"/>
    </location>
</feature>
<dbReference type="Proteomes" id="UP001200034">
    <property type="component" value="Unassembled WGS sequence"/>
</dbReference>
<accession>A0AAD4KBB9</accession>
<protein>
    <recommendedName>
        <fullName evidence="11">ABC transporter domain-containing protein</fullName>
    </recommendedName>
</protein>
<evidence type="ECO:0000256" key="6">
    <source>
        <dbReference type="ARBA" id="ARBA00022840"/>
    </source>
</evidence>
<proteinExistence type="predicted"/>
<evidence type="ECO:0000256" key="5">
    <source>
        <dbReference type="ARBA" id="ARBA00022741"/>
    </source>
</evidence>
<dbReference type="Gene3D" id="3.40.50.300">
    <property type="entry name" value="P-loop containing nucleotide triphosphate hydrolases"/>
    <property type="match status" value="2"/>
</dbReference>
<feature type="transmembrane region" description="Helical" evidence="10">
    <location>
        <begin position="1168"/>
        <end position="1189"/>
    </location>
</feature>
<feature type="transmembrane region" description="Helical" evidence="10">
    <location>
        <begin position="325"/>
        <end position="346"/>
    </location>
</feature>
<gene>
    <name evidence="12" type="ORF">KR093_009980</name>
</gene>
<keyword evidence="7 10" id="KW-1133">Transmembrane helix</keyword>
<keyword evidence="2" id="KW-0813">Transport</keyword>
<evidence type="ECO:0000313" key="13">
    <source>
        <dbReference type="Proteomes" id="UP001200034"/>
    </source>
</evidence>
<dbReference type="PANTHER" id="PTHR19229">
    <property type="entry name" value="ATP-BINDING CASSETTE TRANSPORTER SUBFAMILY A ABCA"/>
    <property type="match status" value="1"/>
</dbReference>
<feature type="transmembrane region" description="Helical" evidence="10">
    <location>
        <begin position="885"/>
        <end position="904"/>
    </location>
</feature>
<dbReference type="InterPro" id="IPR026082">
    <property type="entry name" value="ABCA"/>
</dbReference>
<dbReference type="GO" id="GO:0005524">
    <property type="term" value="F:ATP binding"/>
    <property type="evidence" value="ECO:0007669"/>
    <property type="project" value="UniProtKB-KW"/>
</dbReference>
<evidence type="ECO:0000259" key="11">
    <source>
        <dbReference type="PROSITE" id="PS50893"/>
    </source>
</evidence>
<dbReference type="GO" id="GO:0016887">
    <property type="term" value="F:ATP hydrolysis activity"/>
    <property type="evidence" value="ECO:0007669"/>
    <property type="project" value="InterPro"/>
</dbReference>
<dbReference type="GO" id="GO:0140359">
    <property type="term" value="F:ABC-type transporter activity"/>
    <property type="evidence" value="ECO:0007669"/>
    <property type="project" value="InterPro"/>
</dbReference>
<evidence type="ECO:0000256" key="1">
    <source>
        <dbReference type="ARBA" id="ARBA00004141"/>
    </source>
</evidence>
<dbReference type="FunFam" id="3.40.50.300:FF:000298">
    <property type="entry name" value="ATP-binding cassette sub-family A member 12"/>
    <property type="match status" value="1"/>
</dbReference>
<keyword evidence="13" id="KW-1185">Reference proteome</keyword>
<reference evidence="12" key="1">
    <citation type="journal article" date="2021" name="Mol. Ecol. Resour.">
        <title>Phylogenomic analyses of the genus Drosophila reveals genomic signals of climate adaptation.</title>
        <authorList>
            <person name="Li F."/>
            <person name="Rane R.V."/>
            <person name="Luria V."/>
            <person name="Xiong Z."/>
            <person name="Chen J."/>
            <person name="Li Z."/>
            <person name="Catullo R.A."/>
            <person name="Griffin P.C."/>
            <person name="Schiffer M."/>
            <person name="Pearce S."/>
            <person name="Lee S.F."/>
            <person name="McElroy K."/>
            <person name="Stocker A."/>
            <person name="Shirriffs J."/>
            <person name="Cockerell F."/>
            <person name="Coppin C."/>
            <person name="Sgro C.M."/>
            <person name="Karger A."/>
            <person name="Cain J.W."/>
            <person name="Weber J.A."/>
            <person name="Santpere G."/>
            <person name="Kirschner M.W."/>
            <person name="Hoffmann A.A."/>
            <person name="Oakeshott J.G."/>
            <person name="Zhang G."/>
        </authorList>
    </citation>
    <scope>NUCLEOTIDE SEQUENCE</scope>
    <source>
        <strain evidence="12">BGI-SZ-2011g</strain>
    </source>
</reference>
<feature type="region of interest" description="Disordered" evidence="9">
    <location>
        <begin position="820"/>
        <end position="846"/>
    </location>
</feature>
<keyword evidence="8 10" id="KW-0472">Membrane</keyword>